<dbReference type="Proteomes" id="UP000095286">
    <property type="component" value="Unplaced"/>
</dbReference>
<protein>
    <submittedName>
        <fullName evidence="2">C2H2-type domain-containing protein</fullName>
    </submittedName>
</protein>
<sequence>MVFTHTQYLTEFSTPAMHSNIDSGKSPLAMLAKTCETIGLSDIPSNKKSASTSHNNSYSSSNSSESPKSIKHETISPKDENLFASKVPTSHSSTNANNNSASNGNNTMPSKQKPSAVSGVNEGKSNSPALTPKRAPIVSSYNPLLIAPGTSHADQITAATIAAMSQAQFANPMMRFPPVMGNPGSFNMPNNMSGPVFQMHPMMQASAMPKMQNQMEMMQMFAMQAQAAAYQNQFMGQMMPQPTPQANNNISQFQAYQSLMAAANGQTEKNECRFIEGSSFCGKSFATPSLLTQHMKVHLSDQGNGGCLPPVSSSQNQVPTSRTSSTNSPAICSEGSKKSSKSTRESPATTPSMMNVMQNCTPGMRYHPYMKMPMPRPIPQQQQQHQAQQQGMMPGMDQNSMAALNAAAATAYYTQLFMATGLQQQ</sequence>
<evidence type="ECO:0000313" key="1">
    <source>
        <dbReference type="Proteomes" id="UP000095286"/>
    </source>
</evidence>
<dbReference type="WBParaSite" id="RSKR_0000815000.1">
    <property type="protein sequence ID" value="RSKR_0000815000.1"/>
    <property type="gene ID" value="RSKR_0000815000"/>
</dbReference>
<accession>A0AC35U7G7</accession>
<organism evidence="1 2">
    <name type="scientific">Rhabditophanes sp. KR3021</name>
    <dbReference type="NCBI Taxonomy" id="114890"/>
    <lineage>
        <taxon>Eukaryota</taxon>
        <taxon>Metazoa</taxon>
        <taxon>Ecdysozoa</taxon>
        <taxon>Nematoda</taxon>
        <taxon>Chromadorea</taxon>
        <taxon>Rhabditida</taxon>
        <taxon>Tylenchina</taxon>
        <taxon>Panagrolaimomorpha</taxon>
        <taxon>Strongyloidoidea</taxon>
        <taxon>Alloionematidae</taxon>
        <taxon>Rhabditophanes</taxon>
    </lineage>
</organism>
<reference evidence="2" key="1">
    <citation type="submission" date="2016-11" db="UniProtKB">
        <authorList>
            <consortium name="WormBaseParasite"/>
        </authorList>
    </citation>
    <scope>IDENTIFICATION</scope>
    <source>
        <strain evidence="2">KR3021</strain>
    </source>
</reference>
<evidence type="ECO:0000313" key="2">
    <source>
        <dbReference type="WBParaSite" id="RSKR_0000815000.1"/>
    </source>
</evidence>
<proteinExistence type="predicted"/>
<name>A0AC35U7G7_9BILA</name>